<dbReference type="InterPro" id="IPR041208">
    <property type="entry name" value="Cap15"/>
</dbReference>
<accession>A0A380WV61</accession>
<evidence type="ECO:0000256" key="1">
    <source>
        <dbReference type="SAM" id="Phobius"/>
    </source>
</evidence>
<keyword evidence="1" id="KW-0472">Membrane</keyword>
<feature type="domain" description="CD-NTase-associated protein 15" evidence="2">
    <location>
        <begin position="65"/>
        <end position="177"/>
    </location>
</feature>
<dbReference type="Pfam" id="PF18153">
    <property type="entry name" value="Cap15_CD_rec"/>
    <property type="match status" value="1"/>
</dbReference>
<evidence type="ECO:0000313" key="3">
    <source>
        <dbReference type="EMBL" id="SUU92072.1"/>
    </source>
</evidence>
<reference evidence="3 4" key="1">
    <citation type="submission" date="2018-06" db="EMBL/GenBank/DDBJ databases">
        <authorList>
            <consortium name="Pathogen Informatics"/>
            <person name="Doyle S."/>
        </authorList>
    </citation>
    <scope>NUCLEOTIDE SEQUENCE [LARGE SCALE GENOMIC DNA]</scope>
    <source>
        <strain evidence="3 4">NCTC9810</strain>
    </source>
</reference>
<dbReference type="AlphaFoldDB" id="A0A380WV61"/>
<feature type="transmembrane region" description="Helical" evidence="1">
    <location>
        <begin position="35"/>
        <end position="53"/>
    </location>
</feature>
<name>A0A380WV61_9FIRM</name>
<evidence type="ECO:0000259" key="2">
    <source>
        <dbReference type="Pfam" id="PF18153"/>
    </source>
</evidence>
<keyword evidence="1" id="KW-1133">Transmembrane helix</keyword>
<proteinExistence type="predicted"/>
<protein>
    <recommendedName>
        <fullName evidence="2">CD-NTase-associated protein 15 domain-containing protein</fullName>
    </recommendedName>
</protein>
<gene>
    <name evidence="3" type="ORF">NCTC9810_00393</name>
</gene>
<feature type="transmembrane region" description="Helical" evidence="1">
    <location>
        <begin position="12"/>
        <end position="29"/>
    </location>
</feature>
<organism evidence="3 4">
    <name type="scientific">Anaerococcus octavius</name>
    <dbReference type="NCBI Taxonomy" id="54007"/>
    <lineage>
        <taxon>Bacteria</taxon>
        <taxon>Bacillati</taxon>
        <taxon>Bacillota</taxon>
        <taxon>Tissierellia</taxon>
        <taxon>Tissierellales</taxon>
        <taxon>Peptoniphilaceae</taxon>
        <taxon>Anaerococcus</taxon>
    </lineage>
</organism>
<dbReference type="Proteomes" id="UP000255124">
    <property type="component" value="Unassembled WGS sequence"/>
</dbReference>
<keyword evidence="1" id="KW-0812">Transmembrane</keyword>
<sequence length="180" mass="20907">MTSNNEKLRKISIRIASIILIILIFIKNPNNIEDWVGVISSVVSITAVPILIYERWIWKINPFSKTPHLKESYLGKIKYFHNNQTYEKYVDIEIKQTFTSVSVSLKSNEITSKSVVSDIIEEHGDYVLYYTYTTNPKSEFIKDNPIQLGTARLLIKKNHLEGSYWTNQRTIGDIEFTSKE</sequence>
<dbReference type="EMBL" id="UFTA01000002">
    <property type="protein sequence ID" value="SUU92072.1"/>
    <property type="molecule type" value="Genomic_DNA"/>
</dbReference>
<evidence type="ECO:0000313" key="4">
    <source>
        <dbReference type="Proteomes" id="UP000255124"/>
    </source>
</evidence>